<dbReference type="OrthoDB" id="3252634at2759"/>
<protein>
    <submittedName>
        <fullName evidence="2">Uncharacterized protein</fullName>
    </submittedName>
</protein>
<name>A0A8H6ZGR2_9AGAR</name>
<feature type="compositionally biased region" description="Low complexity" evidence="1">
    <location>
        <begin position="655"/>
        <end position="671"/>
    </location>
</feature>
<feature type="region of interest" description="Disordered" evidence="1">
    <location>
        <begin position="648"/>
        <end position="681"/>
    </location>
</feature>
<dbReference type="AlphaFoldDB" id="A0A8H6ZGR2"/>
<feature type="region of interest" description="Disordered" evidence="1">
    <location>
        <begin position="551"/>
        <end position="583"/>
    </location>
</feature>
<organism evidence="2 3">
    <name type="scientific">Mycena sanguinolenta</name>
    <dbReference type="NCBI Taxonomy" id="230812"/>
    <lineage>
        <taxon>Eukaryota</taxon>
        <taxon>Fungi</taxon>
        <taxon>Dikarya</taxon>
        <taxon>Basidiomycota</taxon>
        <taxon>Agaricomycotina</taxon>
        <taxon>Agaricomycetes</taxon>
        <taxon>Agaricomycetidae</taxon>
        <taxon>Agaricales</taxon>
        <taxon>Marasmiineae</taxon>
        <taxon>Mycenaceae</taxon>
        <taxon>Mycena</taxon>
    </lineage>
</organism>
<feature type="region of interest" description="Disordered" evidence="1">
    <location>
        <begin position="712"/>
        <end position="732"/>
    </location>
</feature>
<evidence type="ECO:0000313" key="2">
    <source>
        <dbReference type="EMBL" id="KAF7377219.1"/>
    </source>
</evidence>
<reference evidence="2" key="1">
    <citation type="submission" date="2020-05" db="EMBL/GenBank/DDBJ databases">
        <title>Mycena genomes resolve the evolution of fungal bioluminescence.</title>
        <authorList>
            <person name="Tsai I.J."/>
        </authorList>
    </citation>
    <scope>NUCLEOTIDE SEQUENCE</scope>
    <source>
        <strain evidence="2">160909Yilan</strain>
    </source>
</reference>
<dbReference type="EMBL" id="JACAZH010000001">
    <property type="protein sequence ID" value="KAF7377219.1"/>
    <property type="molecule type" value="Genomic_DNA"/>
</dbReference>
<gene>
    <name evidence="2" type="ORF">MSAN_00141600</name>
</gene>
<feature type="region of interest" description="Disordered" evidence="1">
    <location>
        <begin position="395"/>
        <end position="419"/>
    </location>
</feature>
<accession>A0A8H6ZGR2</accession>
<evidence type="ECO:0000313" key="3">
    <source>
        <dbReference type="Proteomes" id="UP000623467"/>
    </source>
</evidence>
<dbReference type="Proteomes" id="UP000623467">
    <property type="component" value="Unassembled WGS sequence"/>
</dbReference>
<feature type="compositionally biased region" description="Polar residues" evidence="1">
    <location>
        <begin position="672"/>
        <end position="681"/>
    </location>
</feature>
<sequence length="732" mass="79795">MLRSHIQPSSPHLPPELPCQPCLTPHSPVLVSIPSPPPLPMPARRDHIAPVFDPHAPHTLPKYFSDLEFLFLRSCITTDSKKKYHATRFLELDEQELWECVPEFADPTASFTELTTAIFRLYPEADPERRHSRADLDALVSELSRLPSLSRTQFANFYRSFFLISTFLIRKGRLSVFEQSFALRRAIPQLIWPQIAQRLAIKLPDVYPGDPYPLASLRDAVHFILADSSPSTPLSSSTSKLALAAAPFISESSETSAPTLAAAVDRLVDVLAPSVCVRPSASASCPVLPSAQSLPFPAASRPDLPPPPSPHPTSCSYCSHPAHFIARCPVVAADIYSGFCRRNTEGKVVLPSGSFVPHHFAGPNLRARIISWHAANPTRPAQPVASHVLAHTPTTSHAPVPCSHESSSTAPHSPCLTPASCSTPTSTISTEGRIVELESQLAALRSHARPITVDSLASYSPSTPLQPVSHSPPPSHMDLTSVYSQQQQNVENIDTHGFPTPPLAPAILHRSPAPQFALQSDFARVSSPEKSSLPRHMNPLSCVSHAVPHVVSPPFPREQETQSSPSELAHIPEPQNRPVPLQKSSPAFHANWEFPVPHAVPHAVSPSIPREQQPQPSLIELCRVSEAQSRFSQSQIPLGAESEFQQSCSLQNTVQRRPQCSRSSSRDLSMSQPHPASHSQLQLSSFAPEINQPAHKEFTASVQLAHNCSITPRLPDAVSSRPSSPADLISFD</sequence>
<keyword evidence="3" id="KW-1185">Reference proteome</keyword>
<comment type="caution">
    <text evidence="2">The sequence shown here is derived from an EMBL/GenBank/DDBJ whole genome shotgun (WGS) entry which is preliminary data.</text>
</comment>
<proteinExistence type="predicted"/>
<evidence type="ECO:0000256" key="1">
    <source>
        <dbReference type="SAM" id="MobiDB-lite"/>
    </source>
</evidence>